<keyword evidence="1" id="KW-0175">Coiled coil</keyword>
<dbReference type="EMBL" id="CAUYUJ010004413">
    <property type="protein sequence ID" value="CAK0809449.1"/>
    <property type="molecule type" value="Genomic_DNA"/>
</dbReference>
<organism evidence="2 3">
    <name type="scientific">Prorocentrum cordatum</name>
    <dbReference type="NCBI Taxonomy" id="2364126"/>
    <lineage>
        <taxon>Eukaryota</taxon>
        <taxon>Sar</taxon>
        <taxon>Alveolata</taxon>
        <taxon>Dinophyceae</taxon>
        <taxon>Prorocentrales</taxon>
        <taxon>Prorocentraceae</taxon>
        <taxon>Prorocentrum</taxon>
    </lineage>
</organism>
<feature type="coiled-coil region" evidence="1">
    <location>
        <begin position="98"/>
        <end position="174"/>
    </location>
</feature>
<proteinExistence type="predicted"/>
<gene>
    <name evidence="2" type="ORF">PCOR1329_LOCUS14697</name>
</gene>
<dbReference type="Proteomes" id="UP001189429">
    <property type="component" value="Unassembled WGS sequence"/>
</dbReference>
<sequence length="214" mass="22574">MCSPLVCGAPPQWHVSPTAREVVERLRPQLLQLRGDREALEEELRAPPAPGAAAWGGRPGAAGAADGCGPLAEVPGRPPVARDCEWCPWPPRRGDALAEALRAQVAQGDEELRLLRGELSAATEDARAARAEEARLEAAAQQDARDEDALWGRLRRSEARRAALEAEAAALGARLSPRPEAAAAALGAPLWDDGCPRAIAAREQGSRASMVGAK</sequence>
<evidence type="ECO:0000313" key="2">
    <source>
        <dbReference type="EMBL" id="CAK0809449.1"/>
    </source>
</evidence>
<accession>A0ABN9QT90</accession>
<protein>
    <submittedName>
        <fullName evidence="2">Uncharacterized protein</fullName>
    </submittedName>
</protein>
<name>A0ABN9QT90_9DINO</name>
<evidence type="ECO:0000313" key="3">
    <source>
        <dbReference type="Proteomes" id="UP001189429"/>
    </source>
</evidence>
<feature type="non-terminal residue" evidence="2">
    <location>
        <position position="214"/>
    </location>
</feature>
<evidence type="ECO:0000256" key="1">
    <source>
        <dbReference type="SAM" id="Coils"/>
    </source>
</evidence>
<comment type="caution">
    <text evidence="2">The sequence shown here is derived from an EMBL/GenBank/DDBJ whole genome shotgun (WGS) entry which is preliminary data.</text>
</comment>
<reference evidence="2" key="1">
    <citation type="submission" date="2023-10" db="EMBL/GenBank/DDBJ databases">
        <authorList>
            <person name="Chen Y."/>
            <person name="Shah S."/>
            <person name="Dougan E. K."/>
            <person name="Thang M."/>
            <person name="Chan C."/>
        </authorList>
    </citation>
    <scope>NUCLEOTIDE SEQUENCE [LARGE SCALE GENOMIC DNA]</scope>
</reference>
<keyword evidence="3" id="KW-1185">Reference proteome</keyword>